<dbReference type="AlphaFoldDB" id="A0A0V1D4R9"/>
<sequence>MSRGLFVNNYGMRCISSTATKQYTAFVRVVVLNARLFKLLNNWWTSSKNRKRALATGSNGRHVVDEVHLRLLVLDNSSSTAGRSTHFETSY</sequence>
<evidence type="ECO:0000313" key="2">
    <source>
        <dbReference type="Proteomes" id="UP000054653"/>
    </source>
</evidence>
<dbReference type="EMBL" id="JYDI01000044">
    <property type="protein sequence ID" value="KRY56342.1"/>
    <property type="molecule type" value="Genomic_DNA"/>
</dbReference>
<comment type="caution">
    <text evidence="1">The sequence shown here is derived from an EMBL/GenBank/DDBJ whole genome shotgun (WGS) entry which is preliminary data.</text>
</comment>
<evidence type="ECO:0000313" key="1">
    <source>
        <dbReference type="EMBL" id="KRY56342.1"/>
    </source>
</evidence>
<accession>A0A0V1D4R9</accession>
<protein>
    <submittedName>
        <fullName evidence="1">Uncharacterized protein</fullName>
    </submittedName>
</protein>
<reference evidence="1 2" key="1">
    <citation type="submission" date="2015-01" db="EMBL/GenBank/DDBJ databases">
        <title>Evolution of Trichinella species and genotypes.</title>
        <authorList>
            <person name="Korhonen P.K."/>
            <person name="Edoardo P."/>
            <person name="Giuseppe L.R."/>
            <person name="Gasser R.B."/>
        </authorList>
    </citation>
    <scope>NUCLEOTIDE SEQUENCE [LARGE SCALE GENOMIC DNA]</scope>
    <source>
        <strain evidence="1">ISS120</strain>
    </source>
</reference>
<organism evidence="1 2">
    <name type="scientific">Trichinella britovi</name>
    <name type="common">Parasitic roundworm</name>
    <dbReference type="NCBI Taxonomy" id="45882"/>
    <lineage>
        <taxon>Eukaryota</taxon>
        <taxon>Metazoa</taxon>
        <taxon>Ecdysozoa</taxon>
        <taxon>Nematoda</taxon>
        <taxon>Enoplea</taxon>
        <taxon>Dorylaimia</taxon>
        <taxon>Trichinellida</taxon>
        <taxon>Trichinellidae</taxon>
        <taxon>Trichinella</taxon>
    </lineage>
</organism>
<dbReference type="OrthoDB" id="10331720at2759"/>
<keyword evidence="2" id="KW-1185">Reference proteome</keyword>
<proteinExistence type="predicted"/>
<dbReference type="Proteomes" id="UP000054653">
    <property type="component" value="Unassembled WGS sequence"/>
</dbReference>
<name>A0A0V1D4R9_TRIBR</name>
<gene>
    <name evidence="1" type="ORF">T03_4684</name>
</gene>